<accession>A0ABU6UPE6</accession>
<dbReference type="EMBL" id="JASCZI010121544">
    <property type="protein sequence ID" value="MED6162170.1"/>
    <property type="molecule type" value="Genomic_DNA"/>
</dbReference>
<name>A0ABU6UPE6_9FABA</name>
<keyword evidence="2" id="KW-1185">Reference proteome</keyword>
<evidence type="ECO:0000313" key="1">
    <source>
        <dbReference type="EMBL" id="MED6162170.1"/>
    </source>
</evidence>
<comment type="caution">
    <text evidence="1">The sequence shown here is derived from an EMBL/GenBank/DDBJ whole genome shotgun (WGS) entry which is preliminary data.</text>
</comment>
<organism evidence="1 2">
    <name type="scientific">Stylosanthes scabra</name>
    <dbReference type="NCBI Taxonomy" id="79078"/>
    <lineage>
        <taxon>Eukaryota</taxon>
        <taxon>Viridiplantae</taxon>
        <taxon>Streptophyta</taxon>
        <taxon>Embryophyta</taxon>
        <taxon>Tracheophyta</taxon>
        <taxon>Spermatophyta</taxon>
        <taxon>Magnoliopsida</taxon>
        <taxon>eudicotyledons</taxon>
        <taxon>Gunneridae</taxon>
        <taxon>Pentapetalae</taxon>
        <taxon>rosids</taxon>
        <taxon>fabids</taxon>
        <taxon>Fabales</taxon>
        <taxon>Fabaceae</taxon>
        <taxon>Papilionoideae</taxon>
        <taxon>50 kb inversion clade</taxon>
        <taxon>dalbergioids sensu lato</taxon>
        <taxon>Dalbergieae</taxon>
        <taxon>Pterocarpus clade</taxon>
        <taxon>Stylosanthes</taxon>
    </lineage>
</organism>
<dbReference type="Proteomes" id="UP001341840">
    <property type="component" value="Unassembled WGS sequence"/>
</dbReference>
<protein>
    <submittedName>
        <fullName evidence="1">Uncharacterized protein</fullName>
    </submittedName>
</protein>
<evidence type="ECO:0000313" key="2">
    <source>
        <dbReference type="Proteomes" id="UP001341840"/>
    </source>
</evidence>
<reference evidence="1 2" key="1">
    <citation type="journal article" date="2023" name="Plants (Basel)">
        <title>Bridging the Gap: Combining Genomics and Transcriptomics Approaches to Understand Stylosanthes scabra, an Orphan Legume from the Brazilian Caatinga.</title>
        <authorList>
            <person name="Ferreira-Neto J.R.C."/>
            <person name="da Silva M.D."/>
            <person name="Binneck E."/>
            <person name="de Melo N.F."/>
            <person name="da Silva R.H."/>
            <person name="de Melo A.L.T.M."/>
            <person name="Pandolfi V."/>
            <person name="Bustamante F.O."/>
            <person name="Brasileiro-Vidal A.C."/>
            <person name="Benko-Iseppon A.M."/>
        </authorList>
    </citation>
    <scope>NUCLEOTIDE SEQUENCE [LARGE SCALE GENOMIC DNA]</scope>
    <source>
        <tissue evidence="1">Leaves</tissue>
    </source>
</reference>
<gene>
    <name evidence="1" type="ORF">PIB30_067829</name>
</gene>
<sequence length="191" mass="21722">MELALTVLTVPELALETGRTWFLTWKTTTASTTFRTYVSGVEIAFPRTVISNSTPPSAYIAGLSGEDHNAKLKNNIIIEEVMISAIFLGIEVEEEEEMASPLPEVNTYTLSKYLFFTKDPKIHKDTSDADPFARMKLKYKNTIILIYYYLKLEVHSANFQEGVSSWERMAYGAVISSIPQQLSRFEFRMIN</sequence>
<proteinExistence type="predicted"/>